<dbReference type="AlphaFoldDB" id="A0A811N529"/>
<feature type="domain" description="Disease resistance R13L4/SHOC-2-like LRR" evidence="6">
    <location>
        <begin position="565"/>
        <end position="930"/>
    </location>
</feature>
<dbReference type="InterPro" id="IPR055414">
    <property type="entry name" value="LRR_R13L4/SHOC2-like"/>
</dbReference>
<feature type="compositionally biased region" description="Basic and acidic residues" evidence="3">
    <location>
        <begin position="332"/>
        <end position="342"/>
    </location>
</feature>
<feature type="region of interest" description="Disordered" evidence="3">
    <location>
        <begin position="320"/>
        <end position="343"/>
    </location>
</feature>
<dbReference type="EMBL" id="CAJGYO010000002">
    <property type="protein sequence ID" value="CAD6215094.1"/>
    <property type="molecule type" value="Genomic_DNA"/>
</dbReference>
<evidence type="ECO:0000256" key="3">
    <source>
        <dbReference type="SAM" id="MobiDB-lite"/>
    </source>
</evidence>
<keyword evidence="1" id="KW-0677">Repeat</keyword>
<comment type="caution">
    <text evidence="7">The sequence shown here is derived from an EMBL/GenBank/DDBJ whole genome shotgun (WGS) entry which is preliminary data.</text>
</comment>
<feature type="compositionally biased region" description="Basic and acidic residues" evidence="3">
    <location>
        <begin position="22"/>
        <end position="33"/>
    </location>
</feature>
<dbReference type="PRINTS" id="PR00364">
    <property type="entry name" value="DISEASERSIST"/>
</dbReference>
<gene>
    <name evidence="7" type="ORF">NCGR_LOCUS10370</name>
</gene>
<keyword evidence="2" id="KW-0611">Plant defense</keyword>
<dbReference type="OrthoDB" id="689900at2759"/>
<evidence type="ECO:0008006" key="9">
    <source>
        <dbReference type="Google" id="ProtNLM"/>
    </source>
</evidence>
<dbReference type="InterPro" id="IPR058922">
    <property type="entry name" value="WHD_DRP"/>
</dbReference>
<dbReference type="SUPFAM" id="SSF52540">
    <property type="entry name" value="P-loop containing nucleoside triphosphate hydrolases"/>
    <property type="match status" value="1"/>
</dbReference>
<dbReference type="GO" id="GO:0043531">
    <property type="term" value="F:ADP binding"/>
    <property type="evidence" value="ECO:0007669"/>
    <property type="project" value="InterPro"/>
</dbReference>
<dbReference type="InterPro" id="IPR027417">
    <property type="entry name" value="P-loop_NTPase"/>
</dbReference>
<dbReference type="Proteomes" id="UP000604825">
    <property type="component" value="Unassembled WGS sequence"/>
</dbReference>
<dbReference type="InterPro" id="IPR044974">
    <property type="entry name" value="Disease_R_plants"/>
</dbReference>
<protein>
    <recommendedName>
        <fullName evidence="9">NB-ARC domain-containing protein</fullName>
    </recommendedName>
</protein>
<evidence type="ECO:0000313" key="7">
    <source>
        <dbReference type="EMBL" id="CAD6215094.1"/>
    </source>
</evidence>
<feature type="region of interest" description="Disordered" evidence="3">
    <location>
        <begin position="60"/>
        <end position="83"/>
    </location>
</feature>
<dbReference type="Gene3D" id="3.80.10.10">
    <property type="entry name" value="Ribonuclease Inhibitor"/>
    <property type="match status" value="1"/>
</dbReference>
<feature type="region of interest" description="Disordered" evidence="3">
    <location>
        <begin position="1"/>
        <end position="33"/>
    </location>
</feature>
<evidence type="ECO:0000313" key="8">
    <source>
        <dbReference type="Proteomes" id="UP000604825"/>
    </source>
</evidence>
<dbReference type="InterPro" id="IPR032675">
    <property type="entry name" value="LRR_dom_sf"/>
</dbReference>
<feature type="compositionally biased region" description="Polar residues" evidence="3">
    <location>
        <begin position="71"/>
        <end position="83"/>
    </location>
</feature>
<reference evidence="7" key="1">
    <citation type="submission" date="2020-10" db="EMBL/GenBank/DDBJ databases">
        <authorList>
            <person name="Han B."/>
            <person name="Lu T."/>
            <person name="Zhao Q."/>
            <person name="Huang X."/>
            <person name="Zhao Y."/>
        </authorList>
    </citation>
    <scope>NUCLEOTIDE SEQUENCE</scope>
</reference>
<dbReference type="Pfam" id="PF23598">
    <property type="entry name" value="LRR_14"/>
    <property type="match status" value="1"/>
</dbReference>
<evidence type="ECO:0000259" key="4">
    <source>
        <dbReference type="Pfam" id="PF00931"/>
    </source>
</evidence>
<dbReference type="Pfam" id="PF00931">
    <property type="entry name" value="NB-ARC"/>
    <property type="match status" value="1"/>
</dbReference>
<organism evidence="7 8">
    <name type="scientific">Miscanthus lutarioriparius</name>
    <dbReference type="NCBI Taxonomy" id="422564"/>
    <lineage>
        <taxon>Eukaryota</taxon>
        <taxon>Viridiplantae</taxon>
        <taxon>Streptophyta</taxon>
        <taxon>Embryophyta</taxon>
        <taxon>Tracheophyta</taxon>
        <taxon>Spermatophyta</taxon>
        <taxon>Magnoliopsida</taxon>
        <taxon>Liliopsida</taxon>
        <taxon>Poales</taxon>
        <taxon>Poaceae</taxon>
        <taxon>PACMAD clade</taxon>
        <taxon>Panicoideae</taxon>
        <taxon>Andropogonodae</taxon>
        <taxon>Andropogoneae</taxon>
        <taxon>Saccharinae</taxon>
        <taxon>Miscanthus</taxon>
    </lineage>
</organism>
<proteinExistence type="predicted"/>
<feature type="compositionally biased region" description="Basic and acidic residues" evidence="3">
    <location>
        <begin position="60"/>
        <end position="70"/>
    </location>
</feature>
<dbReference type="InterPro" id="IPR002182">
    <property type="entry name" value="NB-ARC"/>
</dbReference>
<dbReference type="PANTHER" id="PTHR23155:SF1135">
    <property type="entry name" value="OS08G0246300 PROTEIN"/>
    <property type="match status" value="1"/>
</dbReference>
<evidence type="ECO:0000256" key="2">
    <source>
        <dbReference type="ARBA" id="ARBA00022821"/>
    </source>
</evidence>
<name>A0A811N529_9POAL</name>
<dbReference type="GO" id="GO:0098542">
    <property type="term" value="P:defense response to other organism"/>
    <property type="evidence" value="ECO:0007669"/>
    <property type="project" value="TreeGrafter"/>
</dbReference>
<keyword evidence="8" id="KW-1185">Reference proteome</keyword>
<dbReference type="Gene3D" id="1.10.10.10">
    <property type="entry name" value="Winged helix-like DNA-binding domain superfamily/Winged helix DNA-binding domain"/>
    <property type="match status" value="1"/>
</dbReference>
<accession>A0A811N529</accession>
<feature type="domain" description="Disease resistance protein winged helix" evidence="5">
    <location>
        <begin position="445"/>
        <end position="510"/>
    </location>
</feature>
<evidence type="ECO:0000259" key="5">
    <source>
        <dbReference type="Pfam" id="PF23559"/>
    </source>
</evidence>
<dbReference type="Gene3D" id="3.40.50.300">
    <property type="entry name" value="P-loop containing nucleotide triphosphate hydrolases"/>
    <property type="match status" value="1"/>
</dbReference>
<dbReference type="InterPro" id="IPR036388">
    <property type="entry name" value="WH-like_DNA-bd_sf"/>
</dbReference>
<evidence type="ECO:0000256" key="1">
    <source>
        <dbReference type="ARBA" id="ARBA00022737"/>
    </source>
</evidence>
<dbReference type="Pfam" id="PF23559">
    <property type="entry name" value="WHD_DRP"/>
    <property type="match status" value="1"/>
</dbReference>
<dbReference type="PANTHER" id="PTHR23155">
    <property type="entry name" value="DISEASE RESISTANCE PROTEIN RP"/>
    <property type="match status" value="1"/>
</dbReference>
<sequence>MGLGAGKPRLAAGSVSAPGVGEGDKGQRYNNEDLCNRPHRVLPLWPMSSMSQSIMAMRKGFEDAGDKSEANNDSTSTRSNEISTEYDFSHNQRNVYSSYHRIVPNSKMKAARDWMQKSSLVGRRLQMDQLRHCTVQAQMNHSQVMFVWGIPGVGKSALVRNLYCDRILENQQFQEYGWVGLSHSRPFNLRDFSRSLLMNFHSESLQAKETAPSNIVGIKDAIGKCREVLSTRRCLVVIDGLESIQEWDLIQSSLVSRHSKSRTVIIVITTEASIATYYADKEELVFNVKTLEADAAFDLFENERRKEAVPIIRDVRRRGKKKTIDASSRAANDTRQKRDCRPSPEQVASKKTLLSASPSYRENAVLRELISKCGGLPSIIVAMAGILATKAAWMDAAGSINLRFINEVEMNPEFDSLWDLFSWMHSCFRTCPDSIKPCIFYLSFFPRDHNIRRRRLVRRWIAEGYSRNSFGKSAEENGEDFFSKLLNLSIIQPESSAISDARVVLCRVNGFLRECILSRAMEENLVFELTDTSSPTTKSSGRHLVISENWDRNMTVFQRIDFSRLRSMTVVGMWKSFFISQSMKLLRVLDLEDSLGLTDADVEQMVKWLCHLKFLSLRGCRGIFHLPSSIGDLRQLQTLDVMDTSIVTLPATITKLRNLQYIRGGTPSISSEDPSVPNASSSWLSKFRHLSHLVGLRVPIGIRELRFLHTLGVVNIGSSAGEAILKALKKLTQLRKLGVFGVNRNNSMAFSSAISGHVHLESLSVWFDKESQCCLDDTFLPLKNLQSLKLYGLVDKLQVLQIDQLSKLTKLDLEITTLREWDIRFLGELPKLCILRLCVNQPEDVRLHFCVFIDGVEQRSYQKLKVLEIACISSLHVTFGSETMKNLDLLKFDCCSGSSHQLSGLVHLSELKEVWLKGSYEETLKHDVQDQLADHPGKPVLKLEEEAPRQ</sequence>
<evidence type="ECO:0000259" key="6">
    <source>
        <dbReference type="Pfam" id="PF23598"/>
    </source>
</evidence>
<dbReference type="SUPFAM" id="SSF52047">
    <property type="entry name" value="RNI-like"/>
    <property type="match status" value="1"/>
</dbReference>
<feature type="domain" description="NB-ARC" evidence="4">
    <location>
        <begin position="139"/>
        <end position="303"/>
    </location>
</feature>